<gene>
    <name evidence="2" type="ORF">EG346_01565</name>
    <name evidence="3" type="ORF">NCTC13533_04149</name>
</gene>
<dbReference type="KEGG" id="ccau:EG346_01565"/>
<dbReference type="EMBL" id="CP033920">
    <property type="protein sequence ID" value="AZA46980.1"/>
    <property type="molecule type" value="Genomic_DNA"/>
</dbReference>
<dbReference type="RefSeq" id="WP_123876771.1">
    <property type="nucleotide sequence ID" value="NZ_CP033921.1"/>
</dbReference>
<proteinExistence type="predicted"/>
<dbReference type="Proteomes" id="UP000255224">
    <property type="component" value="Unassembled WGS sequence"/>
</dbReference>
<sequence length="368" mass="37888">MKIIHFMSTFFATAALAQSGNVGIDTSTPDPSAILHIENFKGTPAIATATISGGAVTGITLTNGGSGYTTAPTVNFYAGGSIVNGGTKARATASISGGTVTGITINNGGTGYTSPPTVTISGGNKGLLFPNLNIANLSSTTSPVASPANGLIGFNGGTNSNNKALHFFNGTSNQWQSTIDAEETPKVAYLDFTGSLSLLDNAVAGASALLVVNPPAISGVSNINGFKVVLNTVSGGYSLVLPQGNYLVEVNLNLNSPQESPAGQGGTAPLTGSTYYLMGYFIDFFSETFNNSTSTFTAGANSRKEVPIVSKVNTNHLATWSYYYSVPNNANANIIGGLRLSLGRMQNSTFYDLVNVIPTGSYIKISKL</sequence>
<evidence type="ECO:0000313" key="2">
    <source>
        <dbReference type="EMBL" id="AZA46980.1"/>
    </source>
</evidence>
<evidence type="ECO:0000256" key="1">
    <source>
        <dbReference type="SAM" id="SignalP"/>
    </source>
</evidence>
<keyword evidence="1" id="KW-0732">Signal</keyword>
<dbReference type="AlphaFoldDB" id="A0A376ED10"/>
<reference evidence="3 4" key="1">
    <citation type="submission" date="2018-06" db="EMBL/GenBank/DDBJ databases">
        <authorList>
            <consortium name="Pathogen Informatics"/>
            <person name="Doyle S."/>
        </authorList>
    </citation>
    <scope>NUCLEOTIDE SEQUENCE [LARGE SCALE GENOMIC DNA]</scope>
    <source>
        <strain evidence="3 4">NCTC13533</strain>
    </source>
</reference>
<reference evidence="2" key="3">
    <citation type="submission" date="2018-11" db="EMBL/GenBank/DDBJ databases">
        <title>Proposal to divide the Flavobacteriaceae and reorganize its genera based on Amino Acid Identity values calculated from whole genome sequences.</title>
        <authorList>
            <person name="Nicholson A.C."/>
            <person name="Gulvik C.A."/>
            <person name="Whitney A.M."/>
            <person name="Humrighouse B.W."/>
            <person name="Bell M."/>
            <person name="Holmes B."/>
            <person name="Steigerwalt A."/>
            <person name="Villarma A."/>
            <person name="Sheth M."/>
            <person name="Batra D."/>
            <person name="Pryor J."/>
            <person name="Bernardet J.-F."/>
            <person name="Hugo C."/>
            <person name="Kampfer P."/>
            <person name="Newman J."/>
            <person name="Mcquiston J.R."/>
        </authorList>
    </citation>
    <scope>NUCLEOTIDE SEQUENCE [LARGE SCALE GENOMIC DNA]</scope>
    <source>
        <strain evidence="2">G0188</strain>
    </source>
</reference>
<keyword evidence="5" id="KW-1185">Reference proteome</keyword>
<accession>A0A3G6NEL4</accession>
<feature type="chain" id="PRO_5044586162" description="C1q domain-containing protein" evidence="1">
    <location>
        <begin position="18"/>
        <end position="368"/>
    </location>
</feature>
<accession>A0A376ED10</accession>
<organism evidence="3 4">
    <name type="scientific">Chryseobacterium carnipullorum</name>
    <dbReference type="NCBI Taxonomy" id="1124835"/>
    <lineage>
        <taxon>Bacteria</taxon>
        <taxon>Pseudomonadati</taxon>
        <taxon>Bacteroidota</taxon>
        <taxon>Flavobacteriia</taxon>
        <taxon>Flavobacteriales</taxon>
        <taxon>Weeksellaceae</taxon>
        <taxon>Chryseobacterium group</taxon>
        <taxon>Chryseobacterium</taxon>
    </lineage>
</organism>
<evidence type="ECO:0008006" key="6">
    <source>
        <dbReference type="Google" id="ProtNLM"/>
    </source>
</evidence>
<evidence type="ECO:0000313" key="3">
    <source>
        <dbReference type="EMBL" id="STD07097.1"/>
    </source>
</evidence>
<dbReference type="OrthoDB" id="1232029at2"/>
<evidence type="ECO:0000313" key="4">
    <source>
        <dbReference type="Proteomes" id="UP000255224"/>
    </source>
</evidence>
<name>A0A376ED10_CHRCU</name>
<protein>
    <recommendedName>
        <fullName evidence="6">C1q domain-containing protein</fullName>
    </recommendedName>
</protein>
<evidence type="ECO:0000313" key="5">
    <source>
        <dbReference type="Proteomes" id="UP000273270"/>
    </source>
</evidence>
<reference evidence="5" key="2">
    <citation type="submission" date="2018-11" db="EMBL/GenBank/DDBJ databases">
        <title>Proposal to divide the Flavobacteriaceae and reorganize its genera based on Amino Acid Identity values calculated from whole genome sequences.</title>
        <authorList>
            <person name="Nicholson A.C."/>
            <person name="Gulvik C.A."/>
            <person name="Whitney A.M."/>
            <person name="Humrighouse B.W."/>
            <person name="Bell M."/>
            <person name="Holmes B."/>
            <person name="Steigerwalt A.G."/>
            <person name="Villarma A."/>
            <person name="Sheth M."/>
            <person name="Batra D."/>
            <person name="Pryor J."/>
            <person name="Bernardet J.-F."/>
            <person name="Hugo C."/>
            <person name="Kampfer P."/>
            <person name="Newman J."/>
            <person name="McQuiston J.R."/>
        </authorList>
    </citation>
    <scope>NUCLEOTIDE SEQUENCE [LARGE SCALE GENOMIC DNA]</scope>
    <source>
        <strain evidence="5">G0188</strain>
    </source>
</reference>
<dbReference type="EMBL" id="UFVQ01000003">
    <property type="protein sequence ID" value="STD07097.1"/>
    <property type="molecule type" value="Genomic_DNA"/>
</dbReference>
<feature type="signal peptide" evidence="1">
    <location>
        <begin position="1"/>
        <end position="17"/>
    </location>
</feature>
<dbReference type="Proteomes" id="UP000273270">
    <property type="component" value="Chromosome"/>
</dbReference>